<dbReference type="EMBL" id="JAVIJF010000005">
    <property type="protein sequence ID" value="MDX8524661.1"/>
    <property type="molecule type" value="Genomic_DNA"/>
</dbReference>
<protein>
    <submittedName>
        <fullName evidence="2">VOC family protein</fullName>
    </submittedName>
</protein>
<sequence length="133" mass="14487">MHKAKAEMIAGIDHFVLTVRSVEASCEFYRRVLGMRRLDEPNRPTALLFGTQKINLHEVGRTFEPKAKTPTPGSGDFCLVAAVPLAEIQASLGANGVAIEVGPVERAGARGPMMSVYFRDPDGNLVEVSEYLE</sequence>
<dbReference type="Pfam" id="PF00903">
    <property type="entry name" value="Glyoxalase"/>
    <property type="match status" value="1"/>
</dbReference>
<dbReference type="InterPro" id="IPR029068">
    <property type="entry name" value="Glyas_Bleomycin-R_OHBP_Dase"/>
</dbReference>
<comment type="caution">
    <text evidence="2">The sequence shown here is derived from an EMBL/GenBank/DDBJ whole genome shotgun (WGS) entry which is preliminary data.</text>
</comment>
<dbReference type="Gene3D" id="3.10.180.10">
    <property type="entry name" value="2,3-Dihydroxybiphenyl 1,2-Dioxygenase, domain 1"/>
    <property type="match status" value="1"/>
</dbReference>
<feature type="domain" description="VOC" evidence="1">
    <location>
        <begin position="11"/>
        <end position="131"/>
    </location>
</feature>
<proteinExistence type="predicted"/>
<dbReference type="CDD" id="cd07253">
    <property type="entry name" value="GLOD5"/>
    <property type="match status" value="1"/>
</dbReference>
<evidence type="ECO:0000313" key="2">
    <source>
        <dbReference type="EMBL" id="MDX8524661.1"/>
    </source>
</evidence>
<dbReference type="PANTHER" id="PTHR21366:SF14">
    <property type="entry name" value="GLYOXALASE DOMAIN-CONTAINING PROTEIN 5"/>
    <property type="match status" value="1"/>
</dbReference>
<gene>
    <name evidence="2" type="ORF">RFM68_09090</name>
</gene>
<keyword evidence="3" id="KW-1185">Reference proteome</keyword>
<accession>A0ABU4ZH32</accession>
<evidence type="ECO:0000313" key="3">
    <source>
        <dbReference type="Proteomes" id="UP001276840"/>
    </source>
</evidence>
<dbReference type="SUPFAM" id="SSF54593">
    <property type="entry name" value="Glyoxalase/Bleomycin resistance protein/Dihydroxybiphenyl dioxygenase"/>
    <property type="match status" value="1"/>
</dbReference>
<organism evidence="2 3">
    <name type="scientific">Mesorhizobium montanum</name>
    <dbReference type="NCBI Taxonomy" id="3072323"/>
    <lineage>
        <taxon>Bacteria</taxon>
        <taxon>Pseudomonadati</taxon>
        <taxon>Pseudomonadota</taxon>
        <taxon>Alphaproteobacteria</taxon>
        <taxon>Hyphomicrobiales</taxon>
        <taxon>Phyllobacteriaceae</taxon>
        <taxon>Mesorhizobium</taxon>
    </lineage>
</organism>
<dbReference type="InterPro" id="IPR050383">
    <property type="entry name" value="GlyoxalaseI/FosfomycinResist"/>
</dbReference>
<evidence type="ECO:0000259" key="1">
    <source>
        <dbReference type="PROSITE" id="PS51819"/>
    </source>
</evidence>
<dbReference type="InterPro" id="IPR037523">
    <property type="entry name" value="VOC_core"/>
</dbReference>
<dbReference type="PROSITE" id="PS51819">
    <property type="entry name" value="VOC"/>
    <property type="match status" value="1"/>
</dbReference>
<dbReference type="PANTHER" id="PTHR21366">
    <property type="entry name" value="GLYOXALASE FAMILY PROTEIN"/>
    <property type="match status" value="1"/>
</dbReference>
<name>A0ABU4ZH32_9HYPH</name>
<dbReference type="InterPro" id="IPR004360">
    <property type="entry name" value="Glyas_Fos-R_dOase_dom"/>
</dbReference>
<dbReference type="Proteomes" id="UP001276840">
    <property type="component" value="Unassembled WGS sequence"/>
</dbReference>
<reference evidence="2 3" key="1">
    <citation type="submission" date="2023-08" db="EMBL/GenBank/DDBJ databases">
        <title>Implementing the SeqCode for naming new Mesorhizobium species isolated from Vachellia karroo root nodules.</title>
        <authorList>
            <person name="Van Lill M."/>
        </authorList>
    </citation>
    <scope>NUCLEOTIDE SEQUENCE [LARGE SCALE GENOMIC DNA]</scope>
    <source>
        <strain evidence="2 3">MSK 1335</strain>
    </source>
</reference>